<dbReference type="PRINTS" id="PR00081">
    <property type="entry name" value="GDHRDH"/>
</dbReference>
<dbReference type="EMBL" id="VWXF01000001">
    <property type="protein sequence ID" value="NIF20010.1"/>
    <property type="molecule type" value="Genomic_DNA"/>
</dbReference>
<dbReference type="PANTHER" id="PTHR24321:SF8">
    <property type="entry name" value="ESTRADIOL 17-BETA-DEHYDROGENASE 8-RELATED"/>
    <property type="match status" value="1"/>
</dbReference>
<dbReference type="Proteomes" id="UP001515683">
    <property type="component" value="Unassembled WGS sequence"/>
</dbReference>
<protein>
    <submittedName>
        <fullName evidence="3">SDR family oxidoreductase</fullName>
    </submittedName>
</protein>
<comment type="similarity">
    <text evidence="1">Belongs to the short-chain dehydrogenases/reductases (SDR) family.</text>
</comment>
<keyword evidence="2" id="KW-0560">Oxidoreductase</keyword>
<dbReference type="SUPFAM" id="SSF51735">
    <property type="entry name" value="NAD(P)-binding Rossmann-fold domains"/>
    <property type="match status" value="1"/>
</dbReference>
<evidence type="ECO:0000313" key="4">
    <source>
        <dbReference type="Proteomes" id="UP001515683"/>
    </source>
</evidence>
<comment type="caution">
    <text evidence="3">The sequence shown here is derived from an EMBL/GenBank/DDBJ whole genome shotgun (WGS) entry which is preliminary data.</text>
</comment>
<evidence type="ECO:0000256" key="1">
    <source>
        <dbReference type="ARBA" id="ARBA00006484"/>
    </source>
</evidence>
<gene>
    <name evidence="3" type="ORF">F3J40_00035</name>
</gene>
<sequence length="263" mass="27668">MTIKQNGLVAVVTGGASGIGEATVRKFVAEGWQTIIADINEARGLAIAEELNVNGGQATFRKLDVANKDDVDAFASEIYGRFGSVSVLVNSGGVLQNATRITNMALEDFDRIININLRGTLLMGQVFGARMIADQAGSIINLCSLTTYQAHPQPAYAMSKSALKTLTEVMASEFGPAGVRVNAVAPGYTLTPAMKQRIESGERNPEAVIAKSALRRFVEPSEIADAIYFLCSPQAAAITGVVLPIDCGWLASSVYAAAAAQPA</sequence>
<dbReference type="PANTHER" id="PTHR24321">
    <property type="entry name" value="DEHYDROGENASES, SHORT CHAIN"/>
    <property type="match status" value="1"/>
</dbReference>
<dbReference type="CDD" id="cd05233">
    <property type="entry name" value="SDR_c"/>
    <property type="match status" value="1"/>
</dbReference>
<dbReference type="RefSeq" id="WP_017348922.1">
    <property type="nucleotide sequence ID" value="NZ_VWXF01000001.1"/>
</dbReference>
<evidence type="ECO:0000256" key="2">
    <source>
        <dbReference type="ARBA" id="ARBA00023002"/>
    </source>
</evidence>
<dbReference type="Gene3D" id="3.40.50.720">
    <property type="entry name" value="NAD(P)-binding Rossmann-like Domain"/>
    <property type="match status" value="1"/>
</dbReference>
<keyword evidence="4" id="KW-1185">Reference proteome</keyword>
<proteinExistence type="inferred from homology"/>
<dbReference type="InterPro" id="IPR002347">
    <property type="entry name" value="SDR_fam"/>
</dbReference>
<dbReference type="InterPro" id="IPR036291">
    <property type="entry name" value="NAD(P)-bd_dom_sf"/>
</dbReference>
<organism evidence="3 4">
    <name type="scientific">Candidatus Pantoea multigeneris</name>
    <dbReference type="NCBI Taxonomy" id="2608357"/>
    <lineage>
        <taxon>Bacteria</taxon>
        <taxon>Pseudomonadati</taxon>
        <taxon>Pseudomonadota</taxon>
        <taxon>Gammaproteobacteria</taxon>
        <taxon>Enterobacterales</taxon>
        <taxon>Erwiniaceae</taxon>
        <taxon>Pantoea</taxon>
    </lineage>
</organism>
<name>A0ABX0R3M3_9GAMM</name>
<reference evidence="3 4" key="1">
    <citation type="journal article" date="2019" name="bioRxiv">
        <title>Bacteria contribute to plant secondary compound degradation in a generalist herbivore system.</title>
        <authorList>
            <person name="Francoeur C.B."/>
            <person name="Khadempour L."/>
            <person name="Moreira-Soto R.D."/>
            <person name="Gotting K."/>
            <person name="Book A.J."/>
            <person name="Pinto-Tomas A.A."/>
            <person name="Keefover-Ring K."/>
            <person name="Currie C.R."/>
        </authorList>
    </citation>
    <scope>NUCLEOTIDE SEQUENCE [LARGE SCALE GENOMIC DNA]</scope>
    <source>
        <strain evidence="3">Acro-835</strain>
    </source>
</reference>
<dbReference type="PRINTS" id="PR00080">
    <property type="entry name" value="SDRFAMILY"/>
</dbReference>
<evidence type="ECO:0000313" key="3">
    <source>
        <dbReference type="EMBL" id="NIF20010.1"/>
    </source>
</evidence>
<accession>A0ABX0R3M3</accession>
<dbReference type="Pfam" id="PF13561">
    <property type="entry name" value="adh_short_C2"/>
    <property type="match status" value="1"/>
</dbReference>